<feature type="domain" description="Signal transduction histidine kinase internal region" evidence="2">
    <location>
        <begin position="85"/>
        <end position="162"/>
    </location>
</feature>
<evidence type="ECO:0000313" key="4">
    <source>
        <dbReference type="EMBL" id="MCA6075650.1"/>
    </source>
</evidence>
<protein>
    <submittedName>
        <fullName evidence="5">Histidine kinase</fullName>
    </submittedName>
</protein>
<gene>
    <name evidence="3" type="ORF">LDX50_06315</name>
    <name evidence="4" type="ORF">LDX50_12285</name>
    <name evidence="5" type="ORF">LDX50_18005</name>
</gene>
<accession>A0A9X1HTP0</accession>
<dbReference type="EMBL" id="JAIXNE010000002">
    <property type="protein sequence ID" value="MCA6074473.1"/>
    <property type="molecule type" value="Genomic_DNA"/>
</dbReference>
<organism evidence="5 6">
    <name type="scientific">Fulvivirga sedimenti</name>
    <dbReference type="NCBI Taxonomy" id="2879465"/>
    <lineage>
        <taxon>Bacteria</taxon>
        <taxon>Pseudomonadati</taxon>
        <taxon>Bacteroidota</taxon>
        <taxon>Cytophagia</taxon>
        <taxon>Cytophagales</taxon>
        <taxon>Fulvivirgaceae</taxon>
        <taxon>Fulvivirga</taxon>
    </lineage>
</organism>
<dbReference type="Proteomes" id="UP001139409">
    <property type="component" value="Unassembled WGS sequence"/>
</dbReference>
<keyword evidence="1" id="KW-0472">Membrane</keyword>
<dbReference type="InterPro" id="IPR050640">
    <property type="entry name" value="Bact_2-comp_sensor_kinase"/>
</dbReference>
<dbReference type="GO" id="GO:0000155">
    <property type="term" value="F:phosphorelay sensor kinase activity"/>
    <property type="evidence" value="ECO:0007669"/>
    <property type="project" value="InterPro"/>
</dbReference>
<reference evidence="5" key="1">
    <citation type="submission" date="2021-09" db="EMBL/GenBank/DDBJ databases">
        <title>Fulvivirga sp. isolated from coastal sediment.</title>
        <authorList>
            <person name="Yu H."/>
        </authorList>
    </citation>
    <scope>NUCLEOTIDE SEQUENCE</scope>
    <source>
        <strain evidence="5">1062</strain>
    </source>
</reference>
<dbReference type="EMBL" id="JAIXNE010000003">
    <property type="protein sequence ID" value="MCA6075650.1"/>
    <property type="molecule type" value="Genomic_DNA"/>
</dbReference>
<evidence type="ECO:0000259" key="2">
    <source>
        <dbReference type="Pfam" id="PF06580"/>
    </source>
</evidence>
<dbReference type="SUPFAM" id="SSF55874">
    <property type="entry name" value="ATPase domain of HSP90 chaperone/DNA topoisomerase II/histidine kinase"/>
    <property type="match status" value="1"/>
</dbReference>
<keyword evidence="6" id="KW-1185">Reference proteome</keyword>
<keyword evidence="5" id="KW-0418">Kinase</keyword>
<sequence length="271" mass="31789">MPSKILQRALYSIVLVSLIIPGGIIIIYLIYTGEDSVTFTFDTSVGTILILYYIILFFTLISLVIYWFIGQMKDLLAMRHEKKKAEIMLLQSEVNPHFFFNMLNNLYAMVDKDPLLAKEVILKLSDIMRYSIYEGKNELVTLKEEIDFINNYINLHKVRYHREIDVQFTVEVEDDQAKVTPLLFIILVENAFKHGIETITHNAFIHLRLTSDTHKITFEVENNFEKNQENMTGIGLTNLRRRLELLYAERSKFDTEIKDDIYYSKLEISVK</sequence>
<feature type="transmembrane region" description="Helical" evidence="1">
    <location>
        <begin position="9"/>
        <end position="30"/>
    </location>
</feature>
<comment type="caution">
    <text evidence="5">The sequence shown here is derived from an EMBL/GenBank/DDBJ whole genome shotgun (WGS) entry which is preliminary data.</text>
</comment>
<dbReference type="GO" id="GO:0016020">
    <property type="term" value="C:membrane"/>
    <property type="evidence" value="ECO:0007669"/>
    <property type="project" value="InterPro"/>
</dbReference>
<dbReference type="Gene3D" id="3.30.565.10">
    <property type="entry name" value="Histidine kinase-like ATPase, C-terminal domain"/>
    <property type="match status" value="1"/>
</dbReference>
<name>A0A9X1HTP0_9BACT</name>
<dbReference type="PANTHER" id="PTHR34220:SF7">
    <property type="entry name" value="SENSOR HISTIDINE KINASE YPDA"/>
    <property type="match status" value="1"/>
</dbReference>
<evidence type="ECO:0000313" key="3">
    <source>
        <dbReference type="EMBL" id="MCA6074473.1"/>
    </source>
</evidence>
<dbReference type="InterPro" id="IPR036890">
    <property type="entry name" value="HATPase_C_sf"/>
</dbReference>
<keyword evidence="1" id="KW-1133">Transmembrane helix</keyword>
<keyword evidence="5" id="KW-0808">Transferase</keyword>
<dbReference type="AlphaFoldDB" id="A0A9X1HTP0"/>
<evidence type="ECO:0000313" key="5">
    <source>
        <dbReference type="EMBL" id="MCA6076778.1"/>
    </source>
</evidence>
<evidence type="ECO:0000256" key="1">
    <source>
        <dbReference type="SAM" id="Phobius"/>
    </source>
</evidence>
<dbReference type="InterPro" id="IPR010559">
    <property type="entry name" value="Sig_transdc_His_kin_internal"/>
</dbReference>
<evidence type="ECO:0000313" key="6">
    <source>
        <dbReference type="Proteomes" id="UP001139409"/>
    </source>
</evidence>
<feature type="transmembrane region" description="Helical" evidence="1">
    <location>
        <begin position="50"/>
        <end position="69"/>
    </location>
</feature>
<keyword evidence="1" id="KW-0812">Transmembrane</keyword>
<dbReference type="RefSeq" id="WP_225697591.1">
    <property type="nucleotide sequence ID" value="NZ_JAIXNE010000002.1"/>
</dbReference>
<dbReference type="Pfam" id="PF06580">
    <property type="entry name" value="His_kinase"/>
    <property type="match status" value="1"/>
</dbReference>
<dbReference type="EMBL" id="JAIXNE010000004">
    <property type="protein sequence ID" value="MCA6076778.1"/>
    <property type="molecule type" value="Genomic_DNA"/>
</dbReference>
<proteinExistence type="predicted"/>
<dbReference type="PANTHER" id="PTHR34220">
    <property type="entry name" value="SENSOR HISTIDINE KINASE YPDA"/>
    <property type="match status" value="1"/>
</dbReference>